<organism evidence="5 6">
    <name type="scientific">Mycobacterium rhizamassiliense</name>
    <dbReference type="NCBI Taxonomy" id="1841860"/>
    <lineage>
        <taxon>Bacteria</taxon>
        <taxon>Bacillati</taxon>
        <taxon>Actinomycetota</taxon>
        <taxon>Actinomycetes</taxon>
        <taxon>Mycobacteriales</taxon>
        <taxon>Mycobacteriaceae</taxon>
        <taxon>Mycobacterium</taxon>
    </lineage>
</organism>
<comment type="subcellular location">
    <subcellularLocation>
        <location evidence="1">Membrane</location>
    </subcellularLocation>
</comment>
<protein>
    <recommendedName>
        <fullName evidence="7">Mce associated membrane protein</fullName>
    </recommendedName>
</protein>
<keyword evidence="2 4" id="KW-0472">Membrane</keyword>
<feature type="region of interest" description="Disordered" evidence="3">
    <location>
        <begin position="1"/>
        <end position="64"/>
    </location>
</feature>
<evidence type="ECO:0000256" key="2">
    <source>
        <dbReference type="ARBA" id="ARBA00023136"/>
    </source>
</evidence>
<dbReference type="Proteomes" id="UP000240988">
    <property type="component" value="Unassembled WGS sequence"/>
</dbReference>
<keyword evidence="4" id="KW-1133">Transmembrane helix</keyword>
<keyword evidence="6" id="KW-1185">Reference proteome</keyword>
<keyword evidence="4" id="KW-0812">Transmembrane</keyword>
<dbReference type="AlphaFoldDB" id="A0A2U3NU08"/>
<evidence type="ECO:0000256" key="3">
    <source>
        <dbReference type="SAM" id="MobiDB-lite"/>
    </source>
</evidence>
<accession>A0A2U3NU08</accession>
<dbReference type="PANTHER" id="PTHR37042:SF4">
    <property type="entry name" value="OUTER MEMBRANE PROTEIN RV1973"/>
    <property type="match status" value="1"/>
</dbReference>
<dbReference type="EMBL" id="FUFA01000004">
    <property type="protein sequence ID" value="SPM34982.1"/>
    <property type="molecule type" value="Genomic_DNA"/>
</dbReference>
<evidence type="ECO:0008006" key="7">
    <source>
        <dbReference type="Google" id="ProtNLM"/>
    </source>
</evidence>
<feature type="compositionally biased region" description="Low complexity" evidence="3">
    <location>
        <begin position="47"/>
        <end position="57"/>
    </location>
</feature>
<dbReference type="PANTHER" id="PTHR37042">
    <property type="entry name" value="OUTER MEMBRANE PROTEIN RV1973"/>
    <property type="match status" value="1"/>
</dbReference>
<evidence type="ECO:0000313" key="5">
    <source>
        <dbReference type="EMBL" id="SPM34982.1"/>
    </source>
</evidence>
<proteinExistence type="predicted"/>
<name>A0A2U3NU08_9MYCO</name>
<evidence type="ECO:0000256" key="4">
    <source>
        <dbReference type="SAM" id="Phobius"/>
    </source>
</evidence>
<feature type="transmembrane region" description="Helical" evidence="4">
    <location>
        <begin position="93"/>
        <end position="114"/>
    </location>
</feature>
<evidence type="ECO:0000313" key="6">
    <source>
        <dbReference type="Proteomes" id="UP000240988"/>
    </source>
</evidence>
<evidence type="ECO:0000256" key="1">
    <source>
        <dbReference type="ARBA" id="ARBA00004370"/>
    </source>
</evidence>
<sequence>MAEYAAASQEELSDMGRTETTPASSGDTDQGSPDLPNLATSKRQEADAAPDSEPAAQGLVGEADDDDAAVDDEVDDASKDAAPLKKRMSPVRLAAVWGAVTLVSLGALGGWFGFRMYQSHQAHQQRELLIQVARQGALNLTTIDWQHADADIQRILDSATGTFYDDFSNRSKPFVDVVKKAQSKSVGTIIEAGVESQSANEAQVLVAVSVKTSNLGAAEQDLRHWRMRITVQKLGNVAKVSNVAFVL</sequence>
<dbReference type="GO" id="GO:0016020">
    <property type="term" value="C:membrane"/>
    <property type="evidence" value="ECO:0007669"/>
    <property type="project" value="UniProtKB-SubCell"/>
</dbReference>
<gene>
    <name evidence="5" type="ORF">MRAB57_2803</name>
</gene>
<dbReference type="RefSeq" id="WP_077087957.1">
    <property type="nucleotide sequence ID" value="NZ_LT721901.1"/>
</dbReference>
<reference evidence="5 6" key="1">
    <citation type="submission" date="2017-01" db="EMBL/GenBank/DDBJ databases">
        <authorList>
            <consortium name="Urmite Genomes"/>
        </authorList>
    </citation>
    <scope>NUCLEOTIDE SEQUENCE [LARGE SCALE GENOMIC DNA]</scope>
    <source>
        <strain evidence="5 6">AB57</strain>
    </source>
</reference>
<feature type="compositionally biased region" description="Polar residues" evidence="3">
    <location>
        <begin position="18"/>
        <end position="31"/>
    </location>
</feature>
<dbReference type="STRING" id="1841860.GCA_900157375_02806"/>
<dbReference type="OrthoDB" id="4774723at2"/>